<evidence type="ECO:0000313" key="8">
    <source>
        <dbReference type="EMBL" id="PAV90707.1"/>
    </source>
</evidence>
<protein>
    <recommendedName>
        <fullName evidence="7">Protein kinase domain-containing protein</fullName>
    </recommendedName>
</protein>
<dbReference type="GO" id="GO:0000407">
    <property type="term" value="C:phagophore assembly site"/>
    <property type="evidence" value="ECO:0007669"/>
    <property type="project" value="TreeGrafter"/>
</dbReference>
<proteinExistence type="inferred from homology"/>
<name>A0A2A2LXH6_9BILA</name>
<evidence type="ECO:0000256" key="1">
    <source>
        <dbReference type="ARBA" id="ARBA00022679"/>
    </source>
</evidence>
<evidence type="ECO:0000256" key="2">
    <source>
        <dbReference type="ARBA" id="ARBA00022741"/>
    </source>
</evidence>
<keyword evidence="2 5" id="KW-0547">Nucleotide-binding</keyword>
<dbReference type="GO" id="GO:0005829">
    <property type="term" value="C:cytosol"/>
    <property type="evidence" value="ECO:0007669"/>
    <property type="project" value="TreeGrafter"/>
</dbReference>
<reference evidence="8 9" key="1">
    <citation type="journal article" date="2017" name="Curr. Biol.">
        <title>Genome architecture and evolution of a unichromosomal asexual nematode.</title>
        <authorList>
            <person name="Fradin H."/>
            <person name="Zegar C."/>
            <person name="Gutwein M."/>
            <person name="Lucas J."/>
            <person name="Kovtun M."/>
            <person name="Corcoran D."/>
            <person name="Baugh L.R."/>
            <person name="Kiontke K."/>
            <person name="Gunsalus K."/>
            <person name="Fitch D.H."/>
            <person name="Piano F."/>
        </authorList>
    </citation>
    <scope>NUCLEOTIDE SEQUENCE [LARGE SCALE GENOMIC DNA]</scope>
    <source>
        <strain evidence="8">PF1309</strain>
    </source>
</reference>
<keyword evidence="3" id="KW-0418">Kinase</keyword>
<evidence type="ECO:0000313" key="9">
    <source>
        <dbReference type="Proteomes" id="UP000218231"/>
    </source>
</evidence>
<dbReference type="GO" id="GO:0010506">
    <property type="term" value="P:regulation of autophagy"/>
    <property type="evidence" value="ECO:0007669"/>
    <property type="project" value="InterPro"/>
</dbReference>
<dbReference type="PROSITE" id="PS50011">
    <property type="entry name" value="PROTEIN_KINASE_DOM"/>
    <property type="match status" value="1"/>
</dbReference>
<dbReference type="InterPro" id="IPR000719">
    <property type="entry name" value="Prot_kinase_dom"/>
</dbReference>
<evidence type="ECO:0000256" key="4">
    <source>
        <dbReference type="ARBA" id="ARBA00022840"/>
    </source>
</evidence>
<dbReference type="SMART" id="SM00220">
    <property type="entry name" value="S_TKc"/>
    <property type="match status" value="1"/>
</dbReference>
<comment type="caution">
    <text evidence="8">The sequence shown here is derived from an EMBL/GenBank/DDBJ whole genome shotgun (WGS) entry which is preliminary data.</text>
</comment>
<dbReference type="Proteomes" id="UP000218231">
    <property type="component" value="Unassembled WGS sequence"/>
</dbReference>
<dbReference type="GO" id="GO:0005776">
    <property type="term" value="C:autophagosome"/>
    <property type="evidence" value="ECO:0007669"/>
    <property type="project" value="TreeGrafter"/>
</dbReference>
<dbReference type="InterPro" id="IPR008271">
    <property type="entry name" value="Ser/Thr_kinase_AS"/>
</dbReference>
<dbReference type="SUPFAM" id="SSF56112">
    <property type="entry name" value="Protein kinase-like (PK-like)"/>
    <property type="match status" value="1"/>
</dbReference>
<feature type="domain" description="Protein kinase" evidence="7">
    <location>
        <begin position="14"/>
        <end position="317"/>
    </location>
</feature>
<dbReference type="PROSITE" id="PS00107">
    <property type="entry name" value="PROTEIN_KINASE_ATP"/>
    <property type="match status" value="1"/>
</dbReference>
<dbReference type="PANTHER" id="PTHR24348:SF22">
    <property type="entry name" value="NON-SPECIFIC SERINE_THREONINE PROTEIN KINASE"/>
    <property type="match status" value="1"/>
</dbReference>
<dbReference type="PANTHER" id="PTHR24348">
    <property type="entry name" value="SERINE/THREONINE-PROTEIN KINASE UNC-51-RELATED"/>
    <property type="match status" value="1"/>
</dbReference>
<evidence type="ECO:0000259" key="7">
    <source>
        <dbReference type="PROSITE" id="PS50011"/>
    </source>
</evidence>
<dbReference type="GO" id="GO:0000045">
    <property type="term" value="P:autophagosome assembly"/>
    <property type="evidence" value="ECO:0007669"/>
    <property type="project" value="TreeGrafter"/>
</dbReference>
<dbReference type="AlphaFoldDB" id="A0A2A2LXH6"/>
<evidence type="ECO:0000256" key="6">
    <source>
        <dbReference type="RuleBase" id="RU000304"/>
    </source>
</evidence>
<keyword evidence="4 5" id="KW-0067">ATP-binding</keyword>
<dbReference type="PROSITE" id="PS00108">
    <property type="entry name" value="PROTEIN_KINASE_ST"/>
    <property type="match status" value="1"/>
</dbReference>
<accession>A0A2A2LXH6</accession>
<organism evidence="8 9">
    <name type="scientific">Diploscapter pachys</name>
    <dbReference type="NCBI Taxonomy" id="2018661"/>
    <lineage>
        <taxon>Eukaryota</taxon>
        <taxon>Metazoa</taxon>
        <taxon>Ecdysozoa</taxon>
        <taxon>Nematoda</taxon>
        <taxon>Chromadorea</taxon>
        <taxon>Rhabditida</taxon>
        <taxon>Rhabditina</taxon>
        <taxon>Rhabditomorpha</taxon>
        <taxon>Rhabditoidea</taxon>
        <taxon>Rhabditidae</taxon>
        <taxon>Diploscapter</taxon>
    </lineage>
</organism>
<keyword evidence="1" id="KW-0808">Transferase</keyword>
<dbReference type="Gene3D" id="1.10.510.10">
    <property type="entry name" value="Transferase(Phosphotransferase) domain 1"/>
    <property type="match status" value="1"/>
</dbReference>
<dbReference type="GO" id="GO:0005524">
    <property type="term" value="F:ATP binding"/>
    <property type="evidence" value="ECO:0007669"/>
    <property type="project" value="UniProtKB-UniRule"/>
</dbReference>
<dbReference type="InterPro" id="IPR045269">
    <property type="entry name" value="Atg1-like"/>
</dbReference>
<gene>
    <name evidence="8" type="ORF">WR25_05492</name>
</gene>
<keyword evidence="9" id="KW-1185">Reference proteome</keyword>
<dbReference type="GO" id="GO:0016020">
    <property type="term" value="C:membrane"/>
    <property type="evidence" value="ECO:0007669"/>
    <property type="project" value="TreeGrafter"/>
</dbReference>
<evidence type="ECO:0000256" key="3">
    <source>
        <dbReference type="ARBA" id="ARBA00022777"/>
    </source>
</evidence>
<comment type="similarity">
    <text evidence="6">Belongs to the protein kinase superfamily.</text>
</comment>
<dbReference type="InterPro" id="IPR011009">
    <property type="entry name" value="Kinase-like_dom_sf"/>
</dbReference>
<dbReference type="STRING" id="2018661.A0A2A2LXH6"/>
<dbReference type="Pfam" id="PF00069">
    <property type="entry name" value="Pkinase"/>
    <property type="match status" value="1"/>
</dbReference>
<dbReference type="OrthoDB" id="5871642at2759"/>
<keyword evidence="6" id="KW-0723">Serine/threonine-protein kinase</keyword>
<dbReference type="EMBL" id="LIAE01006363">
    <property type="protein sequence ID" value="PAV90707.1"/>
    <property type="molecule type" value="Genomic_DNA"/>
</dbReference>
<feature type="binding site" evidence="5">
    <location>
        <position position="47"/>
    </location>
    <ligand>
        <name>ATP</name>
        <dbReference type="ChEBI" id="CHEBI:30616"/>
    </ligand>
</feature>
<evidence type="ECO:0000256" key="5">
    <source>
        <dbReference type="PROSITE-ProRule" id="PRU10141"/>
    </source>
</evidence>
<sequence length="377" mass="43104">MDPGDTLESSKGVYKIDKKLGEGAFGKVYLADYTAKNASNSKQVAVKEIAFNEMDEKKKEECEKEGKLMEKISKSSTNQHIVKHLDSFIGKVVTGKFILWLAGIKSSSHGNLFIAMSYCSCGDLSSKIKENVKSGKQFDPEIVYDYIYQIADGINKLHKYNIVHRDLKPANILIAWENGNEVLKISDFGLVKVIDSLNITLNHSKLCGTRLYMSPEQHALTPCRFPVVDIWAIGIIFYELCIAPLILKKEMEDLWDRVVMNDQRAYLPNQYSTADTTWLNNMIAKDPSERMSSNQVRDEARGPDPPEWRRGASVAYFKEKLYYLGGEDPYTTGREKNRVDLLMVVKVEQYIDYQMMNGNGLKLERFQEYEIYSESHH</sequence>
<dbReference type="InterPro" id="IPR017441">
    <property type="entry name" value="Protein_kinase_ATP_BS"/>
</dbReference>
<dbReference type="GO" id="GO:0004674">
    <property type="term" value="F:protein serine/threonine kinase activity"/>
    <property type="evidence" value="ECO:0007669"/>
    <property type="project" value="UniProtKB-KW"/>
</dbReference>